<evidence type="ECO:0000313" key="2">
    <source>
        <dbReference type="EMBL" id="ATD66631.1"/>
    </source>
</evidence>
<keyword evidence="3" id="KW-1185">Reference proteome</keyword>
<keyword evidence="1" id="KW-1133">Transmembrane helix</keyword>
<evidence type="ECO:0008006" key="4">
    <source>
        <dbReference type="Google" id="ProtNLM"/>
    </source>
</evidence>
<dbReference type="SUPFAM" id="SSF52833">
    <property type="entry name" value="Thioredoxin-like"/>
    <property type="match status" value="1"/>
</dbReference>
<dbReference type="Proteomes" id="UP000218968">
    <property type="component" value="Chromosome"/>
</dbReference>
<accession>A0A290XC30</accession>
<dbReference type="AlphaFoldDB" id="A0A290XC30"/>
<feature type="transmembrane region" description="Helical" evidence="1">
    <location>
        <begin position="20"/>
        <end position="42"/>
    </location>
</feature>
<protein>
    <recommendedName>
        <fullName evidence="4">Thioredoxin domain-containing protein</fullName>
    </recommendedName>
</protein>
<gene>
    <name evidence="2" type="ORF">CNR27_03500</name>
</gene>
<dbReference type="RefSeq" id="WP_096296959.1">
    <property type="nucleotide sequence ID" value="NZ_CP023406.1"/>
</dbReference>
<evidence type="ECO:0000256" key="1">
    <source>
        <dbReference type="SAM" id="Phobius"/>
    </source>
</evidence>
<dbReference type="KEGG" id="lum:CNR27_03500"/>
<organism evidence="2 3">
    <name type="scientific">Luteimonas chenhongjianii</name>
    <dbReference type="NCBI Taxonomy" id="2006110"/>
    <lineage>
        <taxon>Bacteria</taxon>
        <taxon>Pseudomonadati</taxon>
        <taxon>Pseudomonadota</taxon>
        <taxon>Gammaproteobacteria</taxon>
        <taxon>Lysobacterales</taxon>
        <taxon>Lysobacteraceae</taxon>
        <taxon>Luteimonas</taxon>
    </lineage>
</organism>
<keyword evidence="1" id="KW-0472">Membrane</keyword>
<dbReference type="EMBL" id="CP023406">
    <property type="protein sequence ID" value="ATD66631.1"/>
    <property type="molecule type" value="Genomic_DNA"/>
</dbReference>
<evidence type="ECO:0000313" key="3">
    <source>
        <dbReference type="Proteomes" id="UP000218968"/>
    </source>
</evidence>
<sequence length="199" mass="22164">MTAPRVEPPLPPVQRDRNRWLLVLILVLFLGSALIAGALRFSGWRPAGMQNRGELLNPPADLRGQTLRLSDGTVYDWRPVERHWRILVAPPADCASDCVELSRQLDLVWQLFGRNADRVDILWVGEVPEGAIRNSAWRVVEADRNLRATLPRVDGGTGEADNGVPAYVVDPNGFVILRYAPGFDPGDLRGDMAKLLKLR</sequence>
<reference evidence="3" key="1">
    <citation type="submission" date="2017-09" db="EMBL/GenBank/DDBJ databases">
        <title>Luteimonas liuhanmingii sp.nov., isolated from the intestinal contents of Tibetan Plateau Pika in Yushu, Qinghai Province, China.</title>
        <authorList>
            <person name="Gui Z."/>
        </authorList>
    </citation>
    <scope>NUCLEOTIDE SEQUENCE [LARGE SCALE GENOMIC DNA]</scope>
    <source>
        <strain evidence="3">100111</strain>
    </source>
</reference>
<keyword evidence="1" id="KW-0812">Transmembrane</keyword>
<proteinExistence type="predicted"/>
<name>A0A290XC30_9GAMM</name>
<dbReference type="InterPro" id="IPR036249">
    <property type="entry name" value="Thioredoxin-like_sf"/>
</dbReference>
<dbReference type="OrthoDB" id="9785445at2"/>